<proteinExistence type="predicted"/>
<gene>
    <name evidence="1" type="ORF">HYT40_01220</name>
</gene>
<comment type="caution">
    <text evidence="1">The sequence shown here is derived from an EMBL/GenBank/DDBJ whole genome shotgun (WGS) entry which is preliminary data.</text>
</comment>
<name>A0A931WPG9_9BACT</name>
<sequence>MPVQEANAFSFATSTTAVPFLSLDTTNSRIGILNTAPGATLSVNGTASTSNLTVSLLNAADCDVKASVTGVFSCGTDATGGGGGLNPPLYLSSAARFGIGTSTPGALFSIAATSSTLADHTILYGLDNFVFASSSTSTIPTALNAFSFATSPTAVSIFSLDGLNSRIGVGGTSTPATTLSVAGNTYLDSNVITYSSSTAANLTVSYQTSATSTIPSTVNAWSIATSITATPVISVNSLNSRVGINVASPGAALQVNTSAEPAILVAGSAGNARVQLNPSGSGVAIINVGTSGRPLRFADSSSNSIVELDTSNRFAERLLLRHFHHGCPIPLLGYNQLPHRHLKHRAGSYTLG</sequence>
<evidence type="ECO:0000313" key="2">
    <source>
        <dbReference type="Proteomes" id="UP000724148"/>
    </source>
</evidence>
<organism evidence="1 2">
    <name type="scientific">Candidatus Sungiibacteriota bacterium</name>
    <dbReference type="NCBI Taxonomy" id="2750080"/>
    <lineage>
        <taxon>Bacteria</taxon>
        <taxon>Candidatus Sungiibacteriota</taxon>
    </lineage>
</organism>
<accession>A0A931WPG9</accession>
<dbReference type="EMBL" id="JACOZA010000030">
    <property type="protein sequence ID" value="MBI2096761.1"/>
    <property type="molecule type" value="Genomic_DNA"/>
</dbReference>
<evidence type="ECO:0000313" key="1">
    <source>
        <dbReference type="EMBL" id="MBI2096761.1"/>
    </source>
</evidence>
<dbReference type="AlphaFoldDB" id="A0A931WPG9"/>
<protein>
    <submittedName>
        <fullName evidence="1">Uncharacterized protein</fullName>
    </submittedName>
</protein>
<reference evidence="1" key="1">
    <citation type="submission" date="2020-07" db="EMBL/GenBank/DDBJ databases">
        <title>Huge and variable diversity of episymbiotic CPR bacteria and DPANN archaea in groundwater ecosystems.</title>
        <authorList>
            <person name="He C.Y."/>
            <person name="Keren R."/>
            <person name="Whittaker M."/>
            <person name="Farag I.F."/>
            <person name="Doudna J."/>
            <person name="Cate J.H.D."/>
            <person name="Banfield J.F."/>
        </authorList>
    </citation>
    <scope>NUCLEOTIDE SEQUENCE</scope>
    <source>
        <strain evidence="1">NC_groundwater_193_Ag_S-0.1um_51_7</strain>
    </source>
</reference>
<dbReference type="Proteomes" id="UP000724148">
    <property type="component" value="Unassembled WGS sequence"/>
</dbReference>